<protein>
    <submittedName>
        <fullName evidence="3">Uncharacterized protein</fullName>
    </submittedName>
</protein>
<gene>
    <name evidence="3" type="ORF">Acr_25g0000580</name>
</gene>
<name>A0A7J0GXU8_9ERIC</name>
<accession>A0A7J0GXU8</accession>
<evidence type="ECO:0000313" key="4">
    <source>
        <dbReference type="Proteomes" id="UP000585474"/>
    </source>
</evidence>
<proteinExistence type="predicted"/>
<dbReference type="AlphaFoldDB" id="A0A7J0GXU8"/>
<evidence type="ECO:0000256" key="1">
    <source>
        <dbReference type="SAM" id="Coils"/>
    </source>
</evidence>
<evidence type="ECO:0000256" key="2">
    <source>
        <dbReference type="SAM" id="MobiDB-lite"/>
    </source>
</evidence>
<sequence>MSKRLKLSDLAKVVAQKTATSASKGVVISEGSETTSEKAFEMVQGKAGRQCGGKKAKIDQASGASARPPCFRKGSSVRRTLGEPWHRFMMAVRPAEKFCRVILPAGQGEVDRSPHQVVPFIHALGQQRLRRGRPQSKGCAESAEMEMVRAQNRAIELKGALAEEKAKGKRLTEDADAKDKDHRRVQRVGRLLEAVRDQHLLTSAMALTSARGIAHQYPDLGSIWRTLRWTKNSSLKRRPKRAMNGRRRGSRGRGGCEAAV</sequence>
<reference evidence="3 4" key="1">
    <citation type="submission" date="2019-07" db="EMBL/GenBank/DDBJ databases">
        <title>De Novo Assembly of kiwifruit Actinidia rufa.</title>
        <authorList>
            <person name="Sugita-Konishi S."/>
            <person name="Sato K."/>
            <person name="Mori E."/>
            <person name="Abe Y."/>
            <person name="Kisaki G."/>
            <person name="Hamano K."/>
            <person name="Suezawa K."/>
            <person name="Otani M."/>
            <person name="Fukuda T."/>
            <person name="Manabe T."/>
            <person name="Gomi K."/>
            <person name="Tabuchi M."/>
            <person name="Akimitsu K."/>
            <person name="Kataoka I."/>
        </authorList>
    </citation>
    <scope>NUCLEOTIDE SEQUENCE [LARGE SCALE GENOMIC DNA]</scope>
    <source>
        <strain evidence="4">cv. Fuchu</strain>
    </source>
</reference>
<evidence type="ECO:0000313" key="3">
    <source>
        <dbReference type="EMBL" id="GFZ15649.1"/>
    </source>
</evidence>
<dbReference type="Proteomes" id="UP000585474">
    <property type="component" value="Unassembled WGS sequence"/>
</dbReference>
<keyword evidence="1" id="KW-0175">Coiled coil</keyword>
<feature type="compositionally biased region" description="Basic residues" evidence="2">
    <location>
        <begin position="235"/>
        <end position="251"/>
    </location>
</feature>
<feature type="coiled-coil region" evidence="1">
    <location>
        <begin position="140"/>
        <end position="167"/>
    </location>
</feature>
<feature type="region of interest" description="Disordered" evidence="2">
    <location>
        <begin position="235"/>
        <end position="260"/>
    </location>
</feature>
<keyword evidence="4" id="KW-1185">Reference proteome</keyword>
<comment type="caution">
    <text evidence="3">The sequence shown here is derived from an EMBL/GenBank/DDBJ whole genome shotgun (WGS) entry which is preliminary data.</text>
</comment>
<dbReference type="EMBL" id="BJWL01000025">
    <property type="protein sequence ID" value="GFZ15649.1"/>
    <property type="molecule type" value="Genomic_DNA"/>
</dbReference>
<organism evidence="3 4">
    <name type="scientific">Actinidia rufa</name>
    <dbReference type="NCBI Taxonomy" id="165716"/>
    <lineage>
        <taxon>Eukaryota</taxon>
        <taxon>Viridiplantae</taxon>
        <taxon>Streptophyta</taxon>
        <taxon>Embryophyta</taxon>
        <taxon>Tracheophyta</taxon>
        <taxon>Spermatophyta</taxon>
        <taxon>Magnoliopsida</taxon>
        <taxon>eudicotyledons</taxon>
        <taxon>Gunneridae</taxon>
        <taxon>Pentapetalae</taxon>
        <taxon>asterids</taxon>
        <taxon>Ericales</taxon>
        <taxon>Actinidiaceae</taxon>
        <taxon>Actinidia</taxon>
    </lineage>
</organism>